<evidence type="ECO:0000256" key="1">
    <source>
        <dbReference type="ARBA" id="ARBA00004571"/>
    </source>
</evidence>
<dbReference type="Proteomes" id="UP000267268">
    <property type="component" value="Chromosome 2"/>
</dbReference>
<dbReference type="InterPro" id="IPR036942">
    <property type="entry name" value="Beta-barrel_TonB_sf"/>
</dbReference>
<dbReference type="SUPFAM" id="SSF49464">
    <property type="entry name" value="Carboxypeptidase regulatory domain-like"/>
    <property type="match status" value="1"/>
</dbReference>
<name>A0A3S9PB17_9BACT</name>
<dbReference type="Gene3D" id="2.60.40.1120">
    <property type="entry name" value="Carboxypeptidase-like, regulatory domain"/>
    <property type="match status" value="1"/>
</dbReference>
<dbReference type="InterPro" id="IPR023997">
    <property type="entry name" value="TonB-dep_OMP_SusC/RagA_CS"/>
</dbReference>
<dbReference type="OrthoDB" id="9768177at2"/>
<evidence type="ECO:0000313" key="10">
    <source>
        <dbReference type="EMBL" id="AZQ65252.1"/>
    </source>
</evidence>
<evidence type="ECO:0000256" key="3">
    <source>
        <dbReference type="ARBA" id="ARBA00022452"/>
    </source>
</evidence>
<evidence type="ECO:0000256" key="4">
    <source>
        <dbReference type="ARBA" id="ARBA00022692"/>
    </source>
</evidence>
<dbReference type="EMBL" id="CP034563">
    <property type="protein sequence ID" value="AZQ65252.1"/>
    <property type="molecule type" value="Genomic_DNA"/>
</dbReference>
<reference evidence="10 11" key="1">
    <citation type="submission" date="2018-12" db="EMBL/GenBank/DDBJ databases">
        <title>Flammeovirga pectinis sp. nov., isolated from the gut of the Korean scallop, Patinopecten yessoensis.</title>
        <authorList>
            <person name="Bae J.-W."/>
            <person name="Jeong Y.-S."/>
            <person name="Kang W."/>
        </authorList>
    </citation>
    <scope>NUCLEOTIDE SEQUENCE [LARGE SCALE GENOMIC DNA]</scope>
    <source>
        <strain evidence="10 11">L12M1</strain>
    </source>
</reference>
<gene>
    <name evidence="10" type="ORF">EI427_23855</name>
</gene>
<keyword evidence="2 7" id="KW-0813">Transport</keyword>
<dbReference type="GO" id="GO:0009279">
    <property type="term" value="C:cell outer membrane"/>
    <property type="evidence" value="ECO:0007669"/>
    <property type="project" value="UniProtKB-SubCell"/>
</dbReference>
<dbReference type="Gene3D" id="2.40.170.20">
    <property type="entry name" value="TonB-dependent receptor, beta-barrel domain"/>
    <property type="match status" value="1"/>
</dbReference>
<dbReference type="Gene3D" id="2.170.130.10">
    <property type="entry name" value="TonB-dependent receptor, plug domain"/>
    <property type="match status" value="1"/>
</dbReference>
<dbReference type="InterPro" id="IPR023996">
    <property type="entry name" value="TonB-dep_OMP_SusC/RagA"/>
</dbReference>
<comment type="similarity">
    <text evidence="7">Belongs to the TonB-dependent receptor family.</text>
</comment>
<keyword evidence="5 7" id="KW-0472">Membrane</keyword>
<keyword evidence="4 7" id="KW-0812">Transmembrane</keyword>
<dbReference type="InterPro" id="IPR037066">
    <property type="entry name" value="Plug_dom_sf"/>
</dbReference>
<keyword evidence="10" id="KW-0675">Receptor</keyword>
<dbReference type="NCBIfam" id="TIGR04057">
    <property type="entry name" value="SusC_RagA_signa"/>
    <property type="match status" value="1"/>
</dbReference>
<proteinExistence type="inferred from homology"/>
<protein>
    <submittedName>
        <fullName evidence="10">TonB-dependent receptor</fullName>
    </submittedName>
</protein>
<evidence type="ECO:0000259" key="9">
    <source>
        <dbReference type="Pfam" id="PF07715"/>
    </source>
</evidence>
<evidence type="ECO:0000256" key="8">
    <source>
        <dbReference type="SAM" id="SignalP"/>
    </source>
</evidence>
<keyword evidence="8" id="KW-0732">Signal</keyword>
<evidence type="ECO:0000256" key="6">
    <source>
        <dbReference type="ARBA" id="ARBA00023237"/>
    </source>
</evidence>
<keyword evidence="11" id="KW-1185">Reference proteome</keyword>
<comment type="subcellular location">
    <subcellularLocation>
        <location evidence="1 7">Cell outer membrane</location>
        <topology evidence="1 7">Multi-pass membrane protein</topology>
    </subcellularLocation>
</comment>
<dbReference type="InterPro" id="IPR039426">
    <property type="entry name" value="TonB-dep_rcpt-like"/>
</dbReference>
<feature type="domain" description="TonB-dependent receptor plug" evidence="9">
    <location>
        <begin position="122"/>
        <end position="228"/>
    </location>
</feature>
<dbReference type="RefSeq" id="WP_126619788.1">
    <property type="nucleotide sequence ID" value="NZ_CP034563.1"/>
</dbReference>
<dbReference type="Pfam" id="PF13715">
    <property type="entry name" value="CarbopepD_reg_2"/>
    <property type="match status" value="1"/>
</dbReference>
<dbReference type="PROSITE" id="PS52016">
    <property type="entry name" value="TONB_DEPENDENT_REC_3"/>
    <property type="match status" value="1"/>
</dbReference>
<feature type="chain" id="PRO_5019257609" evidence="8">
    <location>
        <begin position="31"/>
        <end position="1032"/>
    </location>
</feature>
<evidence type="ECO:0000256" key="2">
    <source>
        <dbReference type="ARBA" id="ARBA00022448"/>
    </source>
</evidence>
<feature type="signal peptide" evidence="8">
    <location>
        <begin position="1"/>
        <end position="30"/>
    </location>
</feature>
<dbReference type="KEGG" id="fll:EI427_23855"/>
<dbReference type="SUPFAM" id="SSF56935">
    <property type="entry name" value="Porins"/>
    <property type="match status" value="1"/>
</dbReference>
<accession>A0A3S9PB17</accession>
<dbReference type="Pfam" id="PF07715">
    <property type="entry name" value="Plug"/>
    <property type="match status" value="1"/>
</dbReference>
<evidence type="ECO:0000313" key="11">
    <source>
        <dbReference type="Proteomes" id="UP000267268"/>
    </source>
</evidence>
<dbReference type="NCBIfam" id="TIGR04056">
    <property type="entry name" value="OMP_RagA_SusC"/>
    <property type="match status" value="1"/>
</dbReference>
<dbReference type="InterPro" id="IPR012910">
    <property type="entry name" value="Plug_dom"/>
</dbReference>
<dbReference type="AlphaFoldDB" id="A0A3S9PB17"/>
<dbReference type="InterPro" id="IPR008969">
    <property type="entry name" value="CarboxyPept-like_regulatory"/>
</dbReference>
<keyword evidence="6 7" id="KW-0998">Cell outer membrane</keyword>
<evidence type="ECO:0000256" key="5">
    <source>
        <dbReference type="ARBA" id="ARBA00023136"/>
    </source>
</evidence>
<sequence>MKRLNFLQRTKLKKLVLVSILMIYSGLAFAQERVIKGTITGEGEPLPGVNVFVKGTTNGTVTDINGVYSINVPDDVTLVYNYVGYIVVEKVVNKQTNINVDLKPDLELLDEIVVIGYGEQKRKEVTGAVNNVTSETISRTPSADLANALQGQVAGVNVQAASGAPGEPANIQIRGVGSLAGSREPLYVVDGIPYQGNPNIAPSQIKTIDILKDGASAAIYGVRASNGVILITTKTGDPGRVKVDFTAWGGVQNITSGTELMDTHQQFYYDEVRSEARGIPSSVLAVNPRALENNTDFVGGIQNDNAPIQNYELNVSSGKGGLQVNANVNYFNQEGVIINSGYERMATRLTGSINKDKFKMFASVGFQNETRQREPWAIYENAIRQKPWSTPIQDLPTNGDIIQVPDQNEITYSYLSGILSNTDEENINRLNLAFNASYEFFKGFTYQLRAGSNIYNSKRKQFQPKYIVYDAAGNYSPGSSRPQARLDEGYVWNNRFTLENVLNYSKSFGDHNLNVTATYSMEQFVNEYSGIGVAHATNGNNDIQVLGAAAETSNPTGGRNVNALVGMMGRLQYNYKSKYLLSVSLRRDGTSQFSANNRYEVFPGVSLGWNIDQEEFWNVGFMNGFKIRGSYAQLGNNRVGGNPYVSIPVIESGVNYLYGASGTLTPGLTQRRFANPDLSWETSIAKNIGIDLAFFENKIQFTADIYENDKQDMILGQQLPLSAGANVTRRQAELVQYRTYTVNAGNMVNRGIELSLNYNHKTKSDFSYSIGATFTKNQNEITNLNGIERGYAGGRPSLTHNWMDNTTFMAVGHEAASFFLVKTDGIIKTEEELVAYQDAINPNARLGDVRYVDYNQDGVIDDNDRQYAGSGLPDFEAGISGNFEYKGFDFYIQGYYSHGAEIINGSRLYAYAEGRHTELVGMWSPQNSASNTPISLDRQSENVRSYSDLWVEDGTYFRIRTMTLGYNFGKLIGEKTGITRARLYVSSVNPFTFTNYTGYDPEVGGDGLSLRGVDRGNYPVTRQFLVGAQISF</sequence>
<evidence type="ECO:0000256" key="7">
    <source>
        <dbReference type="PROSITE-ProRule" id="PRU01360"/>
    </source>
</evidence>
<keyword evidence="3 7" id="KW-1134">Transmembrane beta strand</keyword>
<organism evidence="10 11">
    <name type="scientific">Flammeovirga pectinis</name>
    <dbReference type="NCBI Taxonomy" id="2494373"/>
    <lineage>
        <taxon>Bacteria</taxon>
        <taxon>Pseudomonadati</taxon>
        <taxon>Bacteroidota</taxon>
        <taxon>Cytophagia</taxon>
        <taxon>Cytophagales</taxon>
        <taxon>Flammeovirgaceae</taxon>
        <taxon>Flammeovirga</taxon>
    </lineage>
</organism>